<accession>A0A0J9W5B2</accession>
<name>A0A0J9W5B2_FUSO4</name>
<reference evidence="2" key="2">
    <citation type="journal article" date="2010" name="Nature">
        <title>Comparative genomics reveals mobile pathogenicity chromosomes in Fusarium.</title>
        <authorList>
            <person name="Ma L.J."/>
            <person name="van der Does H.C."/>
            <person name="Borkovich K.A."/>
            <person name="Coleman J.J."/>
            <person name="Daboussi M.J."/>
            <person name="Di Pietro A."/>
            <person name="Dufresne M."/>
            <person name="Freitag M."/>
            <person name="Grabherr M."/>
            <person name="Henrissat B."/>
            <person name="Houterman P.M."/>
            <person name="Kang S."/>
            <person name="Shim W.B."/>
            <person name="Woloshuk C."/>
            <person name="Xie X."/>
            <person name="Xu J.R."/>
            <person name="Antoniw J."/>
            <person name="Baker S.E."/>
            <person name="Bluhm B.H."/>
            <person name="Breakspear A."/>
            <person name="Brown D.W."/>
            <person name="Butchko R.A."/>
            <person name="Chapman S."/>
            <person name="Coulson R."/>
            <person name="Coutinho P.M."/>
            <person name="Danchin E.G."/>
            <person name="Diener A."/>
            <person name="Gale L.R."/>
            <person name="Gardiner D.M."/>
            <person name="Goff S."/>
            <person name="Hammond-Kosack K.E."/>
            <person name="Hilburn K."/>
            <person name="Hua-Van A."/>
            <person name="Jonkers W."/>
            <person name="Kazan K."/>
            <person name="Kodira C.D."/>
            <person name="Koehrsen M."/>
            <person name="Kumar L."/>
            <person name="Lee Y.H."/>
            <person name="Li L."/>
            <person name="Manners J.M."/>
            <person name="Miranda-Saavedra D."/>
            <person name="Mukherjee M."/>
            <person name="Park G."/>
            <person name="Park J."/>
            <person name="Park S.Y."/>
            <person name="Proctor R.H."/>
            <person name="Regev A."/>
            <person name="Ruiz-Roldan M.C."/>
            <person name="Sain D."/>
            <person name="Sakthikumar S."/>
            <person name="Sykes S."/>
            <person name="Schwartz D.C."/>
            <person name="Turgeon B.G."/>
            <person name="Wapinski I."/>
            <person name="Yoder O."/>
            <person name="Young S."/>
            <person name="Zeng Q."/>
            <person name="Zhou S."/>
            <person name="Galagan J."/>
            <person name="Cuomo C.A."/>
            <person name="Kistler H.C."/>
            <person name="Rep M."/>
        </authorList>
    </citation>
    <scope>NUCLEOTIDE SEQUENCE [LARGE SCALE GENOMIC DNA]</scope>
    <source>
        <strain evidence="2">4287</strain>
    </source>
</reference>
<dbReference type="InterPro" id="IPR036409">
    <property type="entry name" value="Aldolase_II/adducin_N_sf"/>
</dbReference>
<dbReference type="GeneID" id="28962852"/>
<proteinExistence type="predicted"/>
<organism evidence="2 3">
    <name type="scientific">Fusarium oxysporum f. sp. lycopersici (strain 4287 / CBS 123668 / FGSC 9935 / NRRL 34936)</name>
    <name type="common">Fusarium vascular wilt of tomato</name>
    <dbReference type="NCBI Taxonomy" id="426428"/>
    <lineage>
        <taxon>Eukaryota</taxon>
        <taxon>Fungi</taxon>
        <taxon>Dikarya</taxon>
        <taxon>Ascomycota</taxon>
        <taxon>Pezizomycotina</taxon>
        <taxon>Sordariomycetes</taxon>
        <taxon>Hypocreomycetidae</taxon>
        <taxon>Hypocreales</taxon>
        <taxon>Nectriaceae</taxon>
        <taxon>Fusarium</taxon>
        <taxon>Fusarium oxysporum species complex</taxon>
    </lineage>
</organism>
<dbReference type="Pfam" id="PF00596">
    <property type="entry name" value="Aldolase_II"/>
    <property type="match status" value="1"/>
</dbReference>
<dbReference type="VEuPathDB" id="FungiDB:FOXG_22146"/>
<dbReference type="Proteomes" id="UP000009097">
    <property type="component" value="Unassembled WGS sequence"/>
</dbReference>
<evidence type="ECO:0000259" key="1">
    <source>
        <dbReference type="Pfam" id="PF00596"/>
    </source>
</evidence>
<dbReference type="KEGG" id="fox:FOXG_22146"/>
<dbReference type="Gene3D" id="3.40.225.10">
    <property type="entry name" value="Class II aldolase/adducin N-terminal domain"/>
    <property type="match status" value="1"/>
</dbReference>
<dbReference type="SUPFAM" id="SSF53639">
    <property type="entry name" value="AraD/HMP-PK domain-like"/>
    <property type="match status" value="1"/>
</dbReference>
<sequence length="134" mass="14278">MAASNSGMGISLGQDFGGVFVTQEEGGKIGAALGMFGDSYVRPKGKAMILQNYGLLTTGATVGGTCFLMTLVERASQCQLLVEAAAAQRHPQGPHSDASAKYIFGNSSDLETLHWEGQPDLEYEEHRCKGEHKL</sequence>
<dbReference type="RefSeq" id="XP_018256264.1">
    <property type="nucleotide sequence ID" value="XM_018402544.1"/>
</dbReference>
<evidence type="ECO:0000313" key="2">
    <source>
        <dbReference type="EMBL" id="KNB18219.1"/>
    </source>
</evidence>
<dbReference type="AlphaFoldDB" id="A0A0J9W5B2"/>
<dbReference type="EMBL" id="DS231724">
    <property type="protein sequence ID" value="KNB18219.1"/>
    <property type="molecule type" value="Genomic_DNA"/>
</dbReference>
<dbReference type="InterPro" id="IPR001303">
    <property type="entry name" value="Aldolase_II/adducin_N"/>
</dbReference>
<feature type="domain" description="Class II aldolase/adducin N-terminal" evidence="1">
    <location>
        <begin position="37"/>
        <end position="80"/>
    </location>
</feature>
<evidence type="ECO:0000313" key="3">
    <source>
        <dbReference type="Proteomes" id="UP000009097"/>
    </source>
</evidence>
<protein>
    <recommendedName>
        <fullName evidence="1">Class II aldolase/adducin N-terminal domain-containing protein</fullName>
    </recommendedName>
</protein>
<gene>
    <name evidence="2" type="ORF">FOXG_22146</name>
</gene>
<reference evidence="2" key="1">
    <citation type="submission" date="2007-04" db="EMBL/GenBank/DDBJ databases">
        <authorList>
            <consortium name="The Broad Institute Genome Sequencing Platform"/>
            <person name="Birren B."/>
            <person name="Lander E."/>
            <person name="Galagan J."/>
            <person name="Nusbaum C."/>
            <person name="Devon K."/>
            <person name="Ma L.-J."/>
            <person name="Jaffe D."/>
            <person name="Butler J."/>
            <person name="Alvarez P."/>
            <person name="Gnerre S."/>
            <person name="Grabherr M."/>
            <person name="Kleber M."/>
            <person name="Mauceli E."/>
            <person name="Brockman W."/>
            <person name="MacCallum I.A."/>
            <person name="Young S."/>
            <person name="LaButti K."/>
            <person name="DeCaprio D."/>
            <person name="Crawford M."/>
            <person name="Koehrsen M."/>
            <person name="Engels R."/>
            <person name="Montgomery P."/>
            <person name="Pearson M."/>
            <person name="Howarth C."/>
            <person name="Larson L."/>
            <person name="White J."/>
            <person name="O'Leary S."/>
            <person name="Kodira C."/>
            <person name="Zeng Q."/>
            <person name="Yandava C."/>
            <person name="Alvarado L."/>
            <person name="Kistler C."/>
            <person name="Shim W.-B."/>
            <person name="Kang S."/>
            <person name="Woloshuk C."/>
        </authorList>
    </citation>
    <scope>NUCLEOTIDE SEQUENCE</scope>
    <source>
        <strain evidence="2">4287</strain>
    </source>
</reference>